<dbReference type="EC" id="4.2.2.-" evidence="4"/>
<dbReference type="Gene3D" id="1.10.101.10">
    <property type="entry name" value="PGBD-like superfamily/PGBD"/>
    <property type="match status" value="1"/>
</dbReference>
<dbReference type="PANTHER" id="PTHR30163:SF8">
    <property type="entry name" value="LYTIC MUREIN TRANSGLYCOSYLASE"/>
    <property type="match status" value="1"/>
</dbReference>
<dbReference type="Gene3D" id="1.10.8.350">
    <property type="entry name" value="Bacterial muramidase"/>
    <property type="match status" value="1"/>
</dbReference>
<dbReference type="GO" id="GO:0008933">
    <property type="term" value="F:peptidoglycan lytic transglycosylase activity"/>
    <property type="evidence" value="ECO:0007669"/>
    <property type="project" value="TreeGrafter"/>
</dbReference>
<dbReference type="CDD" id="cd13399">
    <property type="entry name" value="Slt35-like"/>
    <property type="match status" value="1"/>
</dbReference>
<dbReference type="AlphaFoldDB" id="A0A2R8AUC2"/>
<dbReference type="RefSeq" id="WP_108885487.1">
    <property type="nucleotide sequence ID" value="NZ_OMOJ01000002.1"/>
</dbReference>
<name>A0A2R8AUC2_9RHOB</name>
<dbReference type="Proteomes" id="UP000244904">
    <property type="component" value="Unassembled WGS sequence"/>
</dbReference>
<dbReference type="Gene3D" id="1.10.530.10">
    <property type="match status" value="1"/>
</dbReference>
<dbReference type="SUPFAM" id="SSF47090">
    <property type="entry name" value="PGBD-like"/>
    <property type="match status" value="1"/>
</dbReference>
<sequence>MSSTSFFAAIAVLFGLTSVAAASVEVSARPQARPVDEIQTAQVTVQRSARPRIRPDVSLPAPVPEVTKVASNPAGFGAWVKSFRRKARAAGITDRTYDLAFRNAAYDPDIVRRDRSQAEFTKILWDYLDKAVSDTRIRNGKAALRKYRTLLDRIEAKYGVDKEVVVAVWGLESSYGAIRGSTPVIGAMATLAYDGRRAKFFENELIHALRILQSGVVSASRFTGSWAGAMGHTQFMPSSYSAFAVDFDGKRGKDIWSDDPTDALASTAAYLSRNGWRKGTPWGVEVKLPKGFDYRLAKRSIKRMPSDWAKLGITDMSGKPVRDYGSASVLVPAGSQGAAFLIFKNFKVIETYNTADAYVIAVGHLADRLRGGPGIKAKWPRGDRVLTFAERKELQRRLKALGLYSYNIDAKMGPLTIEAVRAFQMSRGMTPDGYPSLRILQKLR</sequence>
<protein>
    <submittedName>
        <fullName evidence="4">Membrane-bound lytic murein transglycosylase B</fullName>
        <ecNumber evidence="4">4.2.2.-</ecNumber>
    </submittedName>
</protein>
<keyword evidence="5" id="KW-1185">Reference proteome</keyword>
<keyword evidence="4" id="KW-0456">Lyase</keyword>
<dbReference type="Pfam" id="PF01471">
    <property type="entry name" value="PG_binding_1"/>
    <property type="match status" value="1"/>
</dbReference>
<keyword evidence="1" id="KW-0732">Signal</keyword>
<dbReference type="Pfam" id="PF13406">
    <property type="entry name" value="SLT_2"/>
    <property type="match status" value="1"/>
</dbReference>
<evidence type="ECO:0000259" key="2">
    <source>
        <dbReference type="Pfam" id="PF01471"/>
    </source>
</evidence>
<dbReference type="GO" id="GO:0009253">
    <property type="term" value="P:peptidoglycan catabolic process"/>
    <property type="evidence" value="ECO:0007669"/>
    <property type="project" value="TreeGrafter"/>
</dbReference>
<dbReference type="SUPFAM" id="SSF53955">
    <property type="entry name" value="Lysozyme-like"/>
    <property type="match status" value="1"/>
</dbReference>
<accession>A0A2R8AUC2</accession>
<dbReference type="PANTHER" id="PTHR30163">
    <property type="entry name" value="MEMBRANE-BOUND LYTIC MUREIN TRANSGLYCOSYLASE B"/>
    <property type="match status" value="1"/>
</dbReference>
<dbReference type="FunFam" id="1.10.8.350:FF:000001">
    <property type="entry name" value="Lytic murein transglycosylase B"/>
    <property type="match status" value="1"/>
</dbReference>
<dbReference type="InterPro" id="IPR031304">
    <property type="entry name" value="SLT_2"/>
</dbReference>
<dbReference type="InterPro" id="IPR023346">
    <property type="entry name" value="Lysozyme-like_dom_sf"/>
</dbReference>
<evidence type="ECO:0000313" key="5">
    <source>
        <dbReference type="Proteomes" id="UP000244904"/>
    </source>
</evidence>
<proteinExistence type="predicted"/>
<organism evidence="4 5">
    <name type="scientific">Pseudoprimorskyibacter insulae</name>
    <dbReference type="NCBI Taxonomy" id="1695997"/>
    <lineage>
        <taxon>Bacteria</taxon>
        <taxon>Pseudomonadati</taxon>
        <taxon>Pseudomonadota</taxon>
        <taxon>Alphaproteobacteria</taxon>
        <taxon>Rhodobacterales</taxon>
        <taxon>Paracoccaceae</taxon>
        <taxon>Pseudoprimorskyibacter</taxon>
    </lineage>
</organism>
<dbReference type="InterPro" id="IPR036366">
    <property type="entry name" value="PGBDSf"/>
</dbReference>
<evidence type="ECO:0000256" key="1">
    <source>
        <dbReference type="SAM" id="SignalP"/>
    </source>
</evidence>
<reference evidence="5" key="1">
    <citation type="submission" date="2018-03" db="EMBL/GenBank/DDBJ databases">
        <authorList>
            <person name="Rodrigo-Torres L."/>
            <person name="Arahal R. D."/>
            <person name="Lucena T."/>
        </authorList>
    </citation>
    <scope>NUCLEOTIDE SEQUENCE [LARGE SCALE GENOMIC DNA]</scope>
    <source>
        <strain evidence="5">CECT 8871</strain>
    </source>
</reference>
<feature type="signal peptide" evidence="1">
    <location>
        <begin position="1"/>
        <end position="22"/>
    </location>
</feature>
<dbReference type="NCBIfam" id="TIGR02283">
    <property type="entry name" value="MltB_2"/>
    <property type="match status" value="1"/>
</dbReference>
<gene>
    <name evidence="4" type="primary">mltB_1</name>
    <name evidence="4" type="ORF">PRI8871_01429</name>
</gene>
<feature type="chain" id="PRO_5015335438" evidence="1">
    <location>
        <begin position="23"/>
        <end position="444"/>
    </location>
</feature>
<feature type="domain" description="Transglycosylase SLT" evidence="3">
    <location>
        <begin position="76"/>
        <end position="367"/>
    </location>
</feature>
<dbReference type="OrthoDB" id="9808544at2"/>
<evidence type="ECO:0000313" key="4">
    <source>
        <dbReference type="EMBL" id="SPF79632.1"/>
    </source>
</evidence>
<dbReference type="EMBL" id="OMOJ01000002">
    <property type="protein sequence ID" value="SPF79632.1"/>
    <property type="molecule type" value="Genomic_DNA"/>
</dbReference>
<dbReference type="InterPro" id="IPR011970">
    <property type="entry name" value="MltB_2"/>
</dbReference>
<evidence type="ECO:0000259" key="3">
    <source>
        <dbReference type="Pfam" id="PF13406"/>
    </source>
</evidence>
<dbReference type="InterPro" id="IPR002477">
    <property type="entry name" value="Peptidoglycan-bd-like"/>
</dbReference>
<feature type="domain" description="Peptidoglycan binding-like" evidence="2">
    <location>
        <begin position="390"/>
        <end position="443"/>
    </location>
</feature>
<dbReference type="InterPro" id="IPR043426">
    <property type="entry name" value="MltB-like"/>
</dbReference>
<dbReference type="InterPro" id="IPR036365">
    <property type="entry name" value="PGBD-like_sf"/>
</dbReference>